<protein>
    <submittedName>
        <fullName evidence="1">Uncharacterized protein</fullName>
    </submittedName>
</protein>
<dbReference type="RefSeq" id="WP_161445746.1">
    <property type="nucleotide sequence ID" value="NZ_WXWV01000257.1"/>
</dbReference>
<dbReference type="AlphaFoldDB" id="A0A7X4WCS7"/>
<dbReference type="Proteomes" id="UP000465712">
    <property type="component" value="Unassembled WGS sequence"/>
</dbReference>
<gene>
    <name evidence="1" type="ORF">CAG72_14360</name>
</gene>
<sequence length="156" mass="17276">MTRSLCKYRRSEISEKIASIAELVSAPQYFCRSCARVANGKSSLCKPGRLPVQGQRAPATIPSVTVASVMAPQSVAGQDPVLPVGERLESGAMVGLPAGLLSVSVRKLDKKLRKLAKKKRKRLKKTDKYLKKAEKYRKKSEQIQRKFDKLIYKASA</sequence>
<dbReference type="EMBL" id="WXWW01000209">
    <property type="protein sequence ID" value="NAW66396.1"/>
    <property type="molecule type" value="Genomic_DNA"/>
</dbReference>
<evidence type="ECO:0000313" key="2">
    <source>
        <dbReference type="Proteomes" id="UP000465712"/>
    </source>
</evidence>
<evidence type="ECO:0000313" key="1">
    <source>
        <dbReference type="EMBL" id="NAW66396.1"/>
    </source>
</evidence>
<accession>A0A7X4WCS7</accession>
<name>A0A7X4WCS7_9GAMM</name>
<reference evidence="1 2" key="1">
    <citation type="submission" date="2017-05" db="EMBL/GenBank/DDBJ databases">
        <title>High clonality and local adaptation shapes Vibrionaceae linages within an endangered oasis.</title>
        <authorList>
            <person name="Vazquez-Rosas-Landa M."/>
        </authorList>
    </citation>
    <scope>NUCLEOTIDE SEQUENCE [LARGE SCALE GENOMIC DNA]</scope>
    <source>
        <strain evidence="1 2">P46_P4S1P180</strain>
    </source>
</reference>
<comment type="caution">
    <text evidence="1">The sequence shown here is derived from an EMBL/GenBank/DDBJ whole genome shotgun (WGS) entry which is preliminary data.</text>
</comment>
<organism evidence="1 2">
    <name type="scientific">Photobacterium halotolerans</name>
    <dbReference type="NCBI Taxonomy" id="265726"/>
    <lineage>
        <taxon>Bacteria</taxon>
        <taxon>Pseudomonadati</taxon>
        <taxon>Pseudomonadota</taxon>
        <taxon>Gammaproteobacteria</taxon>
        <taxon>Vibrionales</taxon>
        <taxon>Vibrionaceae</taxon>
        <taxon>Photobacterium</taxon>
    </lineage>
</organism>
<proteinExistence type="predicted"/>